<evidence type="ECO:0000256" key="5">
    <source>
        <dbReference type="ARBA" id="ARBA00022833"/>
    </source>
</evidence>
<feature type="binding site" evidence="7">
    <location>
        <position position="327"/>
    </location>
    <ligand>
        <name>4-imidazolone-5-propanoate</name>
        <dbReference type="ChEBI" id="CHEBI:77893"/>
    </ligand>
</feature>
<comment type="subcellular location">
    <subcellularLocation>
        <location evidence="7">Cytoplasm</location>
    </subcellularLocation>
</comment>
<dbReference type="PANTHER" id="PTHR42752:SF1">
    <property type="entry name" value="IMIDAZOLONEPROPIONASE-RELATED"/>
    <property type="match status" value="1"/>
</dbReference>
<name>A0ABP6WQ76_9FLAO</name>
<dbReference type="Proteomes" id="UP001500954">
    <property type="component" value="Unassembled WGS sequence"/>
</dbReference>
<feature type="domain" description="Amidohydrolase-related" evidence="8">
    <location>
        <begin position="69"/>
        <end position="411"/>
    </location>
</feature>
<sequence length="414" mass="45140">MAILFKNIKELIQVRKEPIAFVAGSDMKELPTIKNAYLVVENGKIADYGYMADCPTTPVKETIDASEKMILPTWCDSHTHIVYAGNREGEFVDRIHGLSYEEIANKGGGILNSARTLQKTSEESLYEQSKVRLEEIMQLGTGAVEIKSGYGLTVDSELKMLRIIKRLKDTYDLPIKASFLGAHALPSEYKGNPSAYLDLIVGEMLPKIAEAQLAEYIDIFCETGYFSVADTEVILEAGKRYGLIPKIHVNQFTAIGGVQAGVKHHALSVDHLEVMREEDIEALKNTNTMPVALPSCSYFLSIPYTPARKMIDAGLPLALASDYNPGSTPSGNMNFVVSTACIKMKMTPEEAINAATINGAYAMGLAQKVGSITVGKQANLILTKSVNSIGFIPYAFGSNHIESVYIKGKAVKQA</sequence>
<feature type="binding site" evidence="7">
    <location>
        <position position="78"/>
    </location>
    <ligand>
        <name>Zn(2+)</name>
        <dbReference type="ChEBI" id="CHEBI:29105"/>
    </ligand>
</feature>
<evidence type="ECO:0000313" key="9">
    <source>
        <dbReference type="EMBL" id="GAA3553583.1"/>
    </source>
</evidence>
<evidence type="ECO:0000313" key="10">
    <source>
        <dbReference type="Proteomes" id="UP001500954"/>
    </source>
</evidence>
<feature type="binding site" evidence="7">
    <location>
        <position position="80"/>
    </location>
    <ligand>
        <name>Fe(3+)</name>
        <dbReference type="ChEBI" id="CHEBI:29034"/>
    </ligand>
</feature>
<proteinExistence type="inferred from homology"/>
<evidence type="ECO:0000256" key="7">
    <source>
        <dbReference type="HAMAP-Rule" id="MF_00372"/>
    </source>
</evidence>
<keyword evidence="5 7" id="KW-0862">Zinc</keyword>
<feature type="binding site" evidence="7">
    <location>
        <position position="150"/>
    </location>
    <ligand>
        <name>4-imidazolone-5-propanoate</name>
        <dbReference type="ChEBI" id="CHEBI:77893"/>
    </ligand>
</feature>
<keyword evidence="2 7" id="KW-0479">Metal-binding</keyword>
<dbReference type="InterPro" id="IPR006680">
    <property type="entry name" value="Amidohydro-rel"/>
</dbReference>
<evidence type="ECO:0000259" key="8">
    <source>
        <dbReference type="Pfam" id="PF01979"/>
    </source>
</evidence>
<feature type="binding site" evidence="7">
    <location>
        <position position="324"/>
    </location>
    <ligand>
        <name>N-formimidoyl-L-glutamate</name>
        <dbReference type="ChEBI" id="CHEBI:58928"/>
    </ligand>
</feature>
<keyword evidence="4 7" id="KW-0369">Histidine metabolism</keyword>
<dbReference type="NCBIfam" id="TIGR01224">
    <property type="entry name" value="hutI"/>
    <property type="match status" value="1"/>
</dbReference>
<dbReference type="InterPro" id="IPR032466">
    <property type="entry name" value="Metal_Hydrolase"/>
</dbReference>
<feature type="binding site" evidence="7">
    <location>
        <position position="248"/>
    </location>
    <ligand>
        <name>Zn(2+)</name>
        <dbReference type="ChEBI" id="CHEBI:29105"/>
    </ligand>
</feature>
<keyword evidence="7" id="KW-0963">Cytoplasm</keyword>
<feature type="binding site" evidence="7">
    <location>
        <position position="322"/>
    </location>
    <ligand>
        <name>Fe(3+)</name>
        <dbReference type="ChEBI" id="CHEBI:29034"/>
    </ligand>
</feature>
<comment type="catalytic activity">
    <reaction evidence="7">
        <text>4-imidazolone-5-propanoate + H2O = N-formimidoyl-L-glutamate</text>
        <dbReference type="Rhea" id="RHEA:23660"/>
        <dbReference type="ChEBI" id="CHEBI:15377"/>
        <dbReference type="ChEBI" id="CHEBI:58928"/>
        <dbReference type="ChEBI" id="CHEBI:77893"/>
        <dbReference type="EC" id="3.5.2.7"/>
    </reaction>
</comment>
<feature type="binding site" evidence="7">
    <location>
        <position position="326"/>
    </location>
    <ligand>
        <name>N-formimidoyl-L-glutamate</name>
        <dbReference type="ChEBI" id="CHEBI:58928"/>
    </ligand>
</feature>
<dbReference type="InterPro" id="IPR011059">
    <property type="entry name" value="Metal-dep_hydrolase_composite"/>
</dbReference>
<feature type="binding site" evidence="7">
    <location>
        <position position="150"/>
    </location>
    <ligand>
        <name>N-formimidoyl-L-glutamate</name>
        <dbReference type="ChEBI" id="CHEBI:58928"/>
    </ligand>
</feature>
<organism evidence="9 10">
    <name type="scientific">Snuella lapsa</name>
    <dbReference type="NCBI Taxonomy" id="870481"/>
    <lineage>
        <taxon>Bacteria</taxon>
        <taxon>Pseudomonadati</taxon>
        <taxon>Bacteroidota</taxon>
        <taxon>Flavobacteriia</taxon>
        <taxon>Flavobacteriales</taxon>
        <taxon>Flavobacteriaceae</taxon>
        <taxon>Snuella</taxon>
    </lineage>
</organism>
<feature type="binding site" evidence="7">
    <location>
        <position position="78"/>
    </location>
    <ligand>
        <name>Fe(3+)</name>
        <dbReference type="ChEBI" id="CHEBI:29034"/>
    </ligand>
</feature>
<dbReference type="Gene3D" id="3.20.20.140">
    <property type="entry name" value="Metal-dependent hydrolases"/>
    <property type="match status" value="1"/>
</dbReference>
<evidence type="ECO:0000256" key="2">
    <source>
        <dbReference type="ARBA" id="ARBA00022723"/>
    </source>
</evidence>
<feature type="binding site" evidence="7">
    <location>
        <position position="80"/>
    </location>
    <ligand>
        <name>Zn(2+)</name>
        <dbReference type="ChEBI" id="CHEBI:29105"/>
    </ligand>
</feature>
<evidence type="ECO:0000256" key="6">
    <source>
        <dbReference type="ARBA" id="ARBA00023004"/>
    </source>
</evidence>
<comment type="similarity">
    <text evidence="7">Belongs to the metallo-dependent hydrolases superfamily. HutI family.</text>
</comment>
<dbReference type="EC" id="3.5.2.7" evidence="1 7"/>
<feature type="binding site" evidence="7">
    <location>
        <position position="251"/>
    </location>
    <ligand>
        <name>4-imidazolone-5-propanoate</name>
        <dbReference type="ChEBI" id="CHEBI:77893"/>
    </ligand>
</feature>
<evidence type="ECO:0000256" key="1">
    <source>
        <dbReference type="ARBA" id="ARBA00012864"/>
    </source>
</evidence>
<dbReference type="Gene3D" id="2.30.40.10">
    <property type="entry name" value="Urease, subunit C, domain 1"/>
    <property type="match status" value="1"/>
</dbReference>
<evidence type="ECO:0000256" key="3">
    <source>
        <dbReference type="ARBA" id="ARBA00022801"/>
    </source>
</evidence>
<dbReference type="HAMAP" id="MF_00372">
    <property type="entry name" value="HutI"/>
    <property type="match status" value="1"/>
</dbReference>
<dbReference type="Pfam" id="PF01979">
    <property type="entry name" value="Amidohydro_1"/>
    <property type="match status" value="1"/>
</dbReference>
<feature type="binding site" evidence="7">
    <location>
        <position position="87"/>
    </location>
    <ligand>
        <name>4-imidazolone-5-propanoate</name>
        <dbReference type="ChEBI" id="CHEBI:77893"/>
    </ligand>
</feature>
<accession>A0ABP6WQ76</accession>
<dbReference type="SUPFAM" id="SSF51556">
    <property type="entry name" value="Metallo-dependent hydrolases"/>
    <property type="match status" value="1"/>
</dbReference>
<keyword evidence="6 7" id="KW-0408">Iron</keyword>
<comment type="caution">
    <text evidence="9">The sequence shown here is derived from an EMBL/GenBank/DDBJ whole genome shotgun (WGS) entry which is preliminary data.</text>
</comment>
<keyword evidence="3 7" id="KW-0378">Hydrolase</keyword>
<feature type="binding site" evidence="7">
    <location>
        <position position="322"/>
    </location>
    <ligand>
        <name>Zn(2+)</name>
        <dbReference type="ChEBI" id="CHEBI:29105"/>
    </ligand>
</feature>
<reference evidence="10" key="1">
    <citation type="journal article" date="2019" name="Int. J. Syst. Evol. Microbiol.">
        <title>The Global Catalogue of Microorganisms (GCM) 10K type strain sequencing project: providing services to taxonomists for standard genome sequencing and annotation.</title>
        <authorList>
            <consortium name="The Broad Institute Genomics Platform"/>
            <consortium name="The Broad Institute Genome Sequencing Center for Infectious Disease"/>
            <person name="Wu L."/>
            <person name="Ma J."/>
        </authorList>
    </citation>
    <scope>NUCLEOTIDE SEQUENCE [LARGE SCALE GENOMIC DNA]</scope>
    <source>
        <strain evidence="10">JCM 17111</strain>
    </source>
</reference>
<comment type="pathway">
    <text evidence="7">Amino-acid degradation; L-histidine degradation into L-glutamate; N-formimidoyl-L-glutamate from L-histidine: step 3/3.</text>
</comment>
<dbReference type="RefSeq" id="WP_345003784.1">
    <property type="nucleotide sequence ID" value="NZ_BAABCY010000006.1"/>
</dbReference>
<feature type="binding site" evidence="7">
    <location>
        <position position="248"/>
    </location>
    <ligand>
        <name>Fe(3+)</name>
        <dbReference type="ChEBI" id="CHEBI:29034"/>
    </ligand>
</feature>
<protein>
    <recommendedName>
        <fullName evidence="1 7">Imidazolonepropionase</fullName>
        <ecNumber evidence="1 7">3.5.2.7</ecNumber>
    </recommendedName>
    <alternativeName>
        <fullName evidence="7">Imidazolone-5-propionate hydrolase</fullName>
    </alternativeName>
</protein>
<keyword evidence="10" id="KW-1185">Reference proteome</keyword>
<dbReference type="EMBL" id="BAABCY010000006">
    <property type="protein sequence ID" value="GAA3553583.1"/>
    <property type="molecule type" value="Genomic_DNA"/>
</dbReference>
<comment type="cofactor">
    <cofactor evidence="7">
        <name>Zn(2+)</name>
        <dbReference type="ChEBI" id="CHEBI:29105"/>
    </cofactor>
    <cofactor evidence="7">
        <name>Fe(3+)</name>
        <dbReference type="ChEBI" id="CHEBI:29034"/>
    </cofactor>
    <text evidence="7">Binds 1 zinc or iron ion per subunit.</text>
</comment>
<dbReference type="SUPFAM" id="SSF51338">
    <property type="entry name" value="Composite domain of metallo-dependent hydrolases"/>
    <property type="match status" value="1"/>
</dbReference>
<gene>
    <name evidence="7 9" type="primary">hutI</name>
    <name evidence="9" type="ORF">GCM10022395_01450</name>
</gene>
<dbReference type="InterPro" id="IPR005920">
    <property type="entry name" value="HutI"/>
</dbReference>
<dbReference type="PANTHER" id="PTHR42752">
    <property type="entry name" value="IMIDAZOLONEPROPIONASE"/>
    <property type="match status" value="1"/>
</dbReference>
<feature type="binding site" evidence="7">
    <location>
        <position position="183"/>
    </location>
    <ligand>
        <name>4-imidazolone-5-propanoate</name>
        <dbReference type="ChEBI" id="CHEBI:77893"/>
    </ligand>
</feature>
<comment type="function">
    <text evidence="7">Catalyzes the hydrolytic cleavage of the carbon-nitrogen bond in imidazolone-5-propanoate to yield N-formimidoyl-L-glutamate. It is the third step in the universal histidine degradation pathway.</text>
</comment>
<evidence type="ECO:0000256" key="4">
    <source>
        <dbReference type="ARBA" id="ARBA00022808"/>
    </source>
</evidence>